<dbReference type="GO" id="GO:0006629">
    <property type="term" value="P:lipid metabolic process"/>
    <property type="evidence" value="ECO:0007669"/>
    <property type="project" value="InterPro"/>
</dbReference>
<dbReference type="Proteomes" id="UP000436088">
    <property type="component" value="Unassembled WGS sequence"/>
</dbReference>
<comment type="caution">
    <text evidence="1">The sequence shown here is derived from an EMBL/GenBank/DDBJ whole genome shotgun (WGS) entry which is preliminary data.</text>
</comment>
<dbReference type="InterPro" id="IPR044819">
    <property type="entry name" value="OBL-like"/>
</dbReference>
<dbReference type="AlphaFoldDB" id="A0A6A2ZNS1"/>
<dbReference type="EMBL" id="VEPZ02001120">
    <property type="protein sequence ID" value="KAE8693370.1"/>
    <property type="molecule type" value="Genomic_DNA"/>
</dbReference>
<protein>
    <submittedName>
        <fullName evidence="1">Uncharacterized protein</fullName>
    </submittedName>
</protein>
<accession>A0A6A2ZNS1</accession>
<dbReference type="GO" id="GO:0004806">
    <property type="term" value="F:triacylglycerol lipase activity"/>
    <property type="evidence" value="ECO:0007669"/>
    <property type="project" value="InterPro"/>
</dbReference>
<dbReference type="PANTHER" id="PTHR46086">
    <property type="entry name" value="ALPHA/BETA-HYDROLASES SUPERFAMILY PROTEIN"/>
    <property type="match status" value="1"/>
</dbReference>
<reference evidence="1" key="1">
    <citation type="submission" date="2019-09" db="EMBL/GenBank/DDBJ databases">
        <title>Draft genome information of white flower Hibiscus syriacus.</title>
        <authorList>
            <person name="Kim Y.-M."/>
        </authorList>
    </citation>
    <scope>NUCLEOTIDE SEQUENCE [LARGE SCALE GENOMIC DNA]</scope>
    <source>
        <strain evidence="1">YM2019G1</strain>
    </source>
</reference>
<dbReference type="OrthoDB" id="1938854at2759"/>
<keyword evidence="2" id="KW-1185">Reference proteome</keyword>
<gene>
    <name evidence="1" type="ORF">F3Y22_tig00110813pilonHSYRG00273</name>
</gene>
<evidence type="ECO:0000313" key="2">
    <source>
        <dbReference type="Proteomes" id="UP000436088"/>
    </source>
</evidence>
<name>A0A6A2ZNS1_HIBSY</name>
<sequence>MADSNINDGFRYLNVKPDTGGFWNLLKYSLWGSNHGAVEVGGGTAEEETDHRFVILVSIVALKLLHLFRKPMEFTGHVVDFFLNLISENGSLFGILSNILHGKVVILKRGTDTFICINLVHLLKESQNLNPVFERQWTCV</sequence>
<evidence type="ECO:0000313" key="1">
    <source>
        <dbReference type="EMBL" id="KAE8693370.1"/>
    </source>
</evidence>
<dbReference type="PANTHER" id="PTHR46086:SF3">
    <property type="entry name" value="TRIACYLGLYCEROL LIPASE OBL1"/>
    <property type="match status" value="1"/>
</dbReference>
<proteinExistence type="predicted"/>
<organism evidence="1 2">
    <name type="scientific">Hibiscus syriacus</name>
    <name type="common">Rose of Sharon</name>
    <dbReference type="NCBI Taxonomy" id="106335"/>
    <lineage>
        <taxon>Eukaryota</taxon>
        <taxon>Viridiplantae</taxon>
        <taxon>Streptophyta</taxon>
        <taxon>Embryophyta</taxon>
        <taxon>Tracheophyta</taxon>
        <taxon>Spermatophyta</taxon>
        <taxon>Magnoliopsida</taxon>
        <taxon>eudicotyledons</taxon>
        <taxon>Gunneridae</taxon>
        <taxon>Pentapetalae</taxon>
        <taxon>rosids</taxon>
        <taxon>malvids</taxon>
        <taxon>Malvales</taxon>
        <taxon>Malvaceae</taxon>
        <taxon>Malvoideae</taxon>
        <taxon>Hibiscus</taxon>
    </lineage>
</organism>